<keyword evidence="6" id="KW-1185">Reference proteome</keyword>
<keyword evidence="2" id="KW-0902">Two-component regulatory system</keyword>
<dbReference type="AlphaFoldDB" id="A0A4R6IPZ7"/>
<dbReference type="RefSeq" id="WP_243732209.1">
    <property type="nucleotide sequence ID" value="NZ_SNWM01000001.1"/>
</dbReference>
<dbReference type="EMBL" id="SNWM01000001">
    <property type="protein sequence ID" value="TDO24035.1"/>
    <property type="molecule type" value="Genomic_DNA"/>
</dbReference>
<dbReference type="PANTHER" id="PTHR44591">
    <property type="entry name" value="STRESS RESPONSE REGULATOR PROTEIN 1"/>
    <property type="match status" value="1"/>
</dbReference>
<dbReference type="Pfam" id="PF00072">
    <property type="entry name" value="Response_reg"/>
    <property type="match status" value="1"/>
</dbReference>
<evidence type="ECO:0000256" key="3">
    <source>
        <dbReference type="PROSITE-ProRule" id="PRU00169"/>
    </source>
</evidence>
<comment type="caution">
    <text evidence="5">The sequence shown here is derived from an EMBL/GenBank/DDBJ whole genome shotgun (WGS) entry which is preliminary data.</text>
</comment>
<evidence type="ECO:0000259" key="4">
    <source>
        <dbReference type="PROSITE" id="PS50110"/>
    </source>
</evidence>
<reference evidence="5 6" key="1">
    <citation type="submission" date="2019-03" db="EMBL/GenBank/DDBJ databases">
        <title>Genomic Encyclopedia of Archaeal and Bacterial Type Strains, Phase II (KMG-II): from individual species to whole genera.</title>
        <authorList>
            <person name="Goeker M."/>
        </authorList>
    </citation>
    <scope>NUCLEOTIDE SEQUENCE [LARGE SCALE GENOMIC DNA]</scope>
    <source>
        <strain evidence="5 6">DSM 19034</strain>
    </source>
</reference>
<name>A0A4R6IPZ7_9SPHI</name>
<proteinExistence type="predicted"/>
<dbReference type="PROSITE" id="PS50110">
    <property type="entry name" value="RESPONSE_REGULATORY"/>
    <property type="match status" value="1"/>
</dbReference>
<feature type="modified residue" description="4-aspartylphosphate" evidence="3">
    <location>
        <position position="52"/>
    </location>
</feature>
<protein>
    <submittedName>
        <fullName evidence="5">Response regulator receiver domain-containing protein</fullName>
    </submittedName>
</protein>
<dbReference type="Proteomes" id="UP000295499">
    <property type="component" value="Unassembled WGS sequence"/>
</dbReference>
<dbReference type="SMART" id="SM00448">
    <property type="entry name" value="REC"/>
    <property type="match status" value="1"/>
</dbReference>
<evidence type="ECO:0000256" key="1">
    <source>
        <dbReference type="ARBA" id="ARBA00022553"/>
    </source>
</evidence>
<dbReference type="SUPFAM" id="SSF52172">
    <property type="entry name" value="CheY-like"/>
    <property type="match status" value="1"/>
</dbReference>
<dbReference type="PANTHER" id="PTHR44591:SF14">
    <property type="entry name" value="PROTEIN PILG"/>
    <property type="match status" value="1"/>
</dbReference>
<dbReference type="Gene3D" id="3.40.50.2300">
    <property type="match status" value="1"/>
</dbReference>
<evidence type="ECO:0000313" key="5">
    <source>
        <dbReference type="EMBL" id="TDO24035.1"/>
    </source>
</evidence>
<dbReference type="InterPro" id="IPR011006">
    <property type="entry name" value="CheY-like_superfamily"/>
</dbReference>
<keyword evidence="1 3" id="KW-0597">Phosphoprotein</keyword>
<sequence length="121" mass="13358">MLKKVMIADDDPGILDAVTAMLEFGGYDVSSTSDGATVLEITDQLPDLLLLDIWMSGTDGRDVCKELKKREFSKNMPIIMISASTELERSAKDAGADDFLEKPFDMEELLNKIAHFLGQTN</sequence>
<evidence type="ECO:0000313" key="6">
    <source>
        <dbReference type="Proteomes" id="UP000295499"/>
    </source>
</evidence>
<accession>A0A4R6IPZ7</accession>
<feature type="domain" description="Response regulatory" evidence="4">
    <location>
        <begin position="4"/>
        <end position="117"/>
    </location>
</feature>
<evidence type="ECO:0000256" key="2">
    <source>
        <dbReference type="ARBA" id="ARBA00023012"/>
    </source>
</evidence>
<dbReference type="InterPro" id="IPR001789">
    <property type="entry name" value="Sig_transdc_resp-reg_receiver"/>
</dbReference>
<gene>
    <name evidence="5" type="ORF">CLV32_0322</name>
</gene>
<dbReference type="GO" id="GO:0000160">
    <property type="term" value="P:phosphorelay signal transduction system"/>
    <property type="evidence" value="ECO:0007669"/>
    <property type="project" value="UniProtKB-KW"/>
</dbReference>
<organism evidence="5 6">
    <name type="scientific">Pedobacter duraquae</name>
    <dbReference type="NCBI Taxonomy" id="425511"/>
    <lineage>
        <taxon>Bacteria</taxon>
        <taxon>Pseudomonadati</taxon>
        <taxon>Bacteroidota</taxon>
        <taxon>Sphingobacteriia</taxon>
        <taxon>Sphingobacteriales</taxon>
        <taxon>Sphingobacteriaceae</taxon>
        <taxon>Pedobacter</taxon>
    </lineage>
</organism>
<dbReference type="InterPro" id="IPR050595">
    <property type="entry name" value="Bact_response_regulator"/>
</dbReference>